<evidence type="ECO:0000259" key="3">
    <source>
        <dbReference type="Pfam" id="PF23190"/>
    </source>
</evidence>
<feature type="transmembrane region" description="Helical" evidence="2">
    <location>
        <begin position="290"/>
        <end position="306"/>
    </location>
</feature>
<name>A0A1V2LKS6_PICKU</name>
<dbReference type="InterPro" id="IPR056337">
    <property type="entry name" value="LHD_YVC1"/>
</dbReference>
<dbReference type="Pfam" id="PF23190">
    <property type="entry name" value="LHD_TRPY1"/>
    <property type="match status" value="1"/>
</dbReference>
<keyword evidence="2" id="KW-0472">Membrane</keyword>
<comment type="caution">
    <text evidence="4">The sequence shown here is derived from an EMBL/GenBank/DDBJ whole genome shotgun (WGS) entry which is preliminary data.</text>
</comment>
<keyword evidence="2" id="KW-0812">Transmembrane</keyword>
<dbReference type="InterPro" id="IPR052971">
    <property type="entry name" value="TRP_calcium_channel"/>
</dbReference>
<evidence type="ECO:0000256" key="1">
    <source>
        <dbReference type="SAM" id="Coils"/>
    </source>
</evidence>
<feature type="transmembrane region" description="Helical" evidence="2">
    <location>
        <begin position="253"/>
        <end position="270"/>
    </location>
</feature>
<dbReference type="PANTHER" id="PTHR35859:SF1">
    <property type="entry name" value="NONSELECTIVE CATION CHANNEL PROTEIN"/>
    <property type="match status" value="1"/>
</dbReference>
<keyword evidence="2" id="KW-1133">Transmembrane helix</keyword>
<gene>
    <name evidence="4" type="ORF">BOH78_3021</name>
</gene>
<dbReference type="PANTHER" id="PTHR35859">
    <property type="entry name" value="NONSELECTIVE CATION CHANNEL PROTEIN"/>
    <property type="match status" value="1"/>
</dbReference>
<feature type="domain" description="YVC1 N-terminal linker helical" evidence="3">
    <location>
        <begin position="24"/>
        <end position="212"/>
    </location>
</feature>
<evidence type="ECO:0000313" key="5">
    <source>
        <dbReference type="Proteomes" id="UP000189274"/>
    </source>
</evidence>
<keyword evidence="1" id="KW-0175">Coiled coil</keyword>
<accession>A0A1V2LKS6</accession>
<protein>
    <submittedName>
        <fullName evidence="4">Calcium channel YVC1</fullName>
    </submittedName>
</protein>
<feature type="transmembrane region" description="Helical" evidence="2">
    <location>
        <begin position="221"/>
        <end position="241"/>
    </location>
</feature>
<evidence type="ECO:0000313" key="4">
    <source>
        <dbReference type="EMBL" id="ONH73505.1"/>
    </source>
</evidence>
<feature type="coiled-coil region" evidence="1">
    <location>
        <begin position="404"/>
        <end position="431"/>
    </location>
</feature>
<dbReference type="AlphaFoldDB" id="A0A1V2LKS6"/>
<dbReference type="Proteomes" id="UP000189274">
    <property type="component" value="Unassembled WGS sequence"/>
</dbReference>
<organism evidence="4 5">
    <name type="scientific">Pichia kudriavzevii</name>
    <name type="common">Yeast</name>
    <name type="synonym">Issatchenkia orientalis</name>
    <dbReference type="NCBI Taxonomy" id="4909"/>
    <lineage>
        <taxon>Eukaryota</taxon>
        <taxon>Fungi</taxon>
        <taxon>Dikarya</taxon>
        <taxon>Ascomycota</taxon>
        <taxon>Saccharomycotina</taxon>
        <taxon>Pichiomycetes</taxon>
        <taxon>Pichiales</taxon>
        <taxon>Pichiaceae</taxon>
        <taxon>Pichia</taxon>
    </lineage>
</organism>
<proteinExistence type="predicted"/>
<dbReference type="VEuPathDB" id="FungiDB:C5L36_0B04190"/>
<evidence type="ECO:0000256" key="2">
    <source>
        <dbReference type="SAM" id="Phobius"/>
    </source>
</evidence>
<reference evidence="5" key="1">
    <citation type="journal article" date="2017" name="Genome Announc.">
        <title>Genome sequences of Cyberlindnera fabianii 65, Pichia kudriavzevii 129, and Saccharomyces cerevisiae 131 isolated from fermented masau fruits in Zimbabwe.</title>
        <authorList>
            <person name="van Rijswijck I.M.H."/>
            <person name="Derks M.F.L."/>
            <person name="Abee T."/>
            <person name="de Ridder D."/>
            <person name="Smid E.J."/>
        </authorList>
    </citation>
    <scope>NUCLEOTIDE SEQUENCE [LARGE SCALE GENOMIC DNA]</scope>
    <source>
        <strain evidence="5">129</strain>
    </source>
</reference>
<dbReference type="EMBL" id="MQVM01000014">
    <property type="protein sequence ID" value="ONH73505.1"/>
    <property type="molecule type" value="Genomic_DNA"/>
</dbReference>
<sequence>MLLLPTTNDEDCNEHRPVSPRQALRVALNLKKLVDTITPQAVAADKIKSFDLDIKKEETIQAVYDAAGGDINDNGYESKRRYQACLVFCLLKVSGWFDSLAESRLERSDLYTSRSLVAQTIACILIDREKEDKYLFLSMLCHRYSINLNNEDSDPENALELAVDTRSPIVATSGYQRCIKWLWNGWIVQSRHDPSEYVLYKGIANTSFWAHFKPDRIQTPLYQNALEIFVAIVFLIIYTIVTNRDAAANKLNIPEILLFFFTFGFLADEIQKLYHIGSAYLQLGSTFNDILYTIIFISFGFRFAAVRESKRVSYNRSFNHADDANEEDQEWLLTDGYDETIDDADNRHQIERNIDLQMEAENAEPGFVKGFPDWNRKLKTLAPPMKEAGDQGVSPEAFKILSYIDVLSQKVDTLIENNKSLQRELDSHKSKAK</sequence>